<evidence type="ECO:0000313" key="4">
    <source>
        <dbReference type="Proteomes" id="UP000652761"/>
    </source>
</evidence>
<dbReference type="PANTHER" id="PTHR37248">
    <property type="entry name" value="TRANSLATION INITIATION FACTOR"/>
    <property type="match status" value="1"/>
</dbReference>
<proteinExistence type="predicted"/>
<protein>
    <recommendedName>
        <fullName evidence="2">Borealin C-terminal domain-containing protein</fullName>
    </recommendedName>
</protein>
<dbReference type="Proteomes" id="UP000652761">
    <property type="component" value="Unassembled WGS sequence"/>
</dbReference>
<evidence type="ECO:0000259" key="2">
    <source>
        <dbReference type="Pfam" id="PF10512"/>
    </source>
</evidence>
<feature type="region of interest" description="Disordered" evidence="1">
    <location>
        <begin position="1"/>
        <end position="34"/>
    </location>
</feature>
<comment type="caution">
    <text evidence="3">The sequence shown here is derived from an EMBL/GenBank/DDBJ whole genome shotgun (WGS) entry which is preliminary data.</text>
</comment>
<dbReference type="Pfam" id="PF10512">
    <property type="entry name" value="Borealin"/>
    <property type="match status" value="1"/>
</dbReference>
<dbReference type="EMBL" id="NMUH01000825">
    <property type="protein sequence ID" value="MQL85365.1"/>
    <property type="molecule type" value="Genomic_DNA"/>
</dbReference>
<dbReference type="AlphaFoldDB" id="A0A843UPB7"/>
<gene>
    <name evidence="3" type="ORF">Taro_017881</name>
</gene>
<evidence type="ECO:0000313" key="3">
    <source>
        <dbReference type="EMBL" id="MQL85365.1"/>
    </source>
</evidence>
<sequence length="308" mass="33789">MGRPRGRKRTIKESPPLVAEPEESAPAAAGEVATERGGFVEEQQLFTDREVQRRIAAIQAIRDAEIENLLSRLRLLRSCLSKEQRKTPALEFFRENFPNLSVVKNEREGIFELEWKDKVGSFPVNHVTERNVLASLDRASTLPSSSALEFSAQSFKMSFLEAASLQIPGSDFEEPSELQFVGSKDVFQTPGVCKRLGEGKYEETARVRTRALPSPPLHFGRGEDRCAIGSSPVELTVVDLEVSSHRLSVGMTPKSLRLPKHGEMLLSVRGSPLGNLESAHMMLPTSSGSLSGGTLEAGIFAKLDSDTV</sequence>
<dbReference type="PANTHER" id="PTHR37248:SF1">
    <property type="entry name" value="TRANSLATION INITIATION FACTOR"/>
    <property type="match status" value="1"/>
</dbReference>
<dbReference type="OrthoDB" id="1920481at2759"/>
<accession>A0A843UPB7</accession>
<keyword evidence="4" id="KW-1185">Reference proteome</keyword>
<organism evidence="3 4">
    <name type="scientific">Colocasia esculenta</name>
    <name type="common">Wild taro</name>
    <name type="synonym">Arum esculentum</name>
    <dbReference type="NCBI Taxonomy" id="4460"/>
    <lineage>
        <taxon>Eukaryota</taxon>
        <taxon>Viridiplantae</taxon>
        <taxon>Streptophyta</taxon>
        <taxon>Embryophyta</taxon>
        <taxon>Tracheophyta</taxon>
        <taxon>Spermatophyta</taxon>
        <taxon>Magnoliopsida</taxon>
        <taxon>Liliopsida</taxon>
        <taxon>Araceae</taxon>
        <taxon>Aroideae</taxon>
        <taxon>Colocasieae</taxon>
        <taxon>Colocasia</taxon>
    </lineage>
</organism>
<evidence type="ECO:0000256" key="1">
    <source>
        <dbReference type="SAM" id="MobiDB-lite"/>
    </source>
</evidence>
<feature type="compositionally biased region" description="Basic residues" evidence="1">
    <location>
        <begin position="1"/>
        <end position="10"/>
    </location>
</feature>
<name>A0A843UPB7_COLES</name>
<reference evidence="3" key="1">
    <citation type="submission" date="2017-07" db="EMBL/GenBank/DDBJ databases">
        <title>Taro Niue Genome Assembly and Annotation.</title>
        <authorList>
            <person name="Atibalentja N."/>
            <person name="Keating K."/>
            <person name="Fields C.J."/>
        </authorList>
    </citation>
    <scope>NUCLEOTIDE SEQUENCE</scope>
    <source>
        <strain evidence="3">Niue_2</strain>
        <tissue evidence="3">Leaf</tissue>
    </source>
</reference>
<feature type="compositionally biased region" description="Low complexity" evidence="1">
    <location>
        <begin position="13"/>
        <end position="32"/>
    </location>
</feature>
<dbReference type="InterPro" id="IPR046466">
    <property type="entry name" value="Borealin_C"/>
</dbReference>
<feature type="domain" description="Borealin C-terminal" evidence="2">
    <location>
        <begin position="249"/>
        <end position="307"/>
    </location>
</feature>